<keyword evidence="2 3" id="KW-0732">Signal</keyword>
<dbReference type="KEGG" id="ajp:AMJAP_2243"/>
<name>A0A7R6PNY7_9GAMM</name>
<dbReference type="OrthoDB" id="9785326at2"/>
<evidence type="ECO:0000256" key="1">
    <source>
        <dbReference type="ARBA" id="ARBA00010634"/>
    </source>
</evidence>
<dbReference type="EMBL" id="AP014545">
    <property type="protein sequence ID" value="BBB26833.1"/>
    <property type="molecule type" value="Genomic_DNA"/>
</dbReference>
<evidence type="ECO:0000313" key="4">
    <source>
        <dbReference type="EMBL" id="BBB26833.1"/>
    </source>
</evidence>
<evidence type="ECO:0000256" key="3">
    <source>
        <dbReference type="SAM" id="SignalP"/>
    </source>
</evidence>
<dbReference type="PANTHER" id="PTHR30035">
    <property type="entry name" value="LIPOPROTEIN VACJ-RELATED"/>
    <property type="match status" value="1"/>
</dbReference>
<keyword evidence="4" id="KW-0449">Lipoprotein</keyword>
<dbReference type="GO" id="GO:0120010">
    <property type="term" value="P:intermembrane phospholipid transfer"/>
    <property type="evidence" value="ECO:0007669"/>
    <property type="project" value="TreeGrafter"/>
</dbReference>
<dbReference type="Proteomes" id="UP000595663">
    <property type="component" value="Chromosome"/>
</dbReference>
<dbReference type="GO" id="GO:0016020">
    <property type="term" value="C:membrane"/>
    <property type="evidence" value="ECO:0007669"/>
    <property type="project" value="InterPro"/>
</dbReference>
<dbReference type="PRINTS" id="PR01805">
    <property type="entry name" value="VACJLIPOPROT"/>
</dbReference>
<sequence length="235" mass="25884">MRCIKRLSILLLLLPSFVVVSAAVAQDGNNEIDPWQGFNRSVFEFNEVLDGYLLKPAAQGYQFVTPDIVETGVSNFFGNLADVGSIVNSLLQLKGEAAVQDFSRVIFNSTIGLGGIIDVATPMGLPEHKEDFGQTLGYWGVQSGPYLVLPLLGPSNVRDGISKIPDSMLDPVGEVNPIRTRNQLYALRIVDTRADLLAAEQLLNGDRYTAIRDAYMQRREFLVNDGQAVFDDDQF</sequence>
<evidence type="ECO:0000256" key="2">
    <source>
        <dbReference type="ARBA" id="ARBA00022729"/>
    </source>
</evidence>
<reference evidence="4 5" key="1">
    <citation type="journal article" date="2008" name="Int. J. Syst. Evol. Microbiol.">
        <title>Amphritea japonica sp. nov. and Amphritea balenae sp. nov., isolated from the sediment adjacent to sperm whale carcasses off Kagoshima, Japan.</title>
        <authorList>
            <person name="Miyazaki M."/>
            <person name="Nogi Y."/>
            <person name="Fujiwara Y."/>
            <person name="Kawato M."/>
            <person name="Nagahama T."/>
            <person name="Kubokawa K."/>
            <person name="Horikoshi K."/>
        </authorList>
    </citation>
    <scope>NUCLEOTIDE SEQUENCE [LARGE SCALE GENOMIC DNA]</scope>
    <source>
        <strain evidence="4 5">ATCC BAA-1530</strain>
    </source>
</reference>
<dbReference type="PANTHER" id="PTHR30035:SF3">
    <property type="entry name" value="INTERMEMBRANE PHOSPHOLIPID TRANSPORT SYSTEM LIPOPROTEIN MLAA"/>
    <property type="match status" value="1"/>
</dbReference>
<protein>
    <submittedName>
        <fullName evidence="4">VacJ family lipoprotein</fullName>
    </submittedName>
</protein>
<feature type="signal peptide" evidence="3">
    <location>
        <begin position="1"/>
        <end position="22"/>
    </location>
</feature>
<organism evidence="4 5">
    <name type="scientific">Amphritea japonica ATCC BAA-1530</name>
    <dbReference type="NCBI Taxonomy" id="1278309"/>
    <lineage>
        <taxon>Bacteria</taxon>
        <taxon>Pseudomonadati</taxon>
        <taxon>Pseudomonadota</taxon>
        <taxon>Gammaproteobacteria</taxon>
        <taxon>Oceanospirillales</taxon>
        <taxon>Oceanospirillaceae</taxon>
        <taxon>Amphritea</taxon>
    </lineage>
</organism>
<feature type="chain" id="PRO_5032869854" evidence="3">
    <location>
        <begin position="23"/>
        <end position="235"/>
    </location>
</feature>
<dbReference type="InterPro" id="IPR007428">
    <property type="entry name" value="MlaA"/>
</dbReference>
<gene>
    <name evidence="4" type="primary">vacJ</name>
    <name evidence="4" type="ORF">AMJAP_2243</name>
</gene>
<evidence type="ECO:0000313" key="5">
    <source>
        <dbReference type="Proteomes" id="UP000595663"/>
    </source>
</evidence>
<comment type="similarity">
    <text evidence="1">Belongs to the MlaA family.</text>
</comment>
<accession>A0A7R6PNY7</accession>
<dbReference type="Pfam" id="PF04333">
    <property type="entry name" value="MlaA"/>
    <property type="match status" value="1"/>
</dbReference>
<proteinExistence type="inferred from homology"/>
<dbReference type="AlphaFoldDB" id="A0A7R6PNY7"/>
<dbReference type="RefSeq" id="WP_019620375.1">
    <property type="nucleotide sequence ID" value="NZ_AP014545.1"/>
</dbReference>
<keyword evidence="5" id="KW-1185">Reference proteome</keyword>